<evidence type="ECO:0000313" key="1">
    <source>
        <dbReference type="EMBL" id="NMN96002.1"/>
    </source>
</evidence>
<keyword evidence="2" id="KW-1185">Reference proteome</keyword>
<dbReference type="InterPro" id="IPR011008">
    <property type="entry name" value="Dimeric_a/b-barrel"/>
</dbReference>
<dbReference type="EMBL" id="VCQU01000004">
    <property type="protein sequence ID" value="NMN96002.1"/>
    <property type="molecule type" value="Genomic_DNA"/>
</dbReference>
<proteinExistence type="predicted"/>
<sequence length="206" mass="22562">MYARSTTVQAHPDLINAGIKHIRDEVMLNLLSMRGCIGLSMLVDRQSRRCIVTSAWDSLDAMAASEAELDPIRNHAAESLGGRPQVDQWEISVVHRDHTSHPGARVRGTWFRVDPSGFEHAVDVYRMAVLPSLAELPGFCSATLLTDQETGLCVSSVTFDDAASIEATRDPVAGIRRAFTRDTGAEILDVGEFELALAHLRVPELV</sequence>
<organism evidence="1 2">
    <name type="scientific">Antrihabitans stalactiti</name>
    <dbReference type="NCBI Taxonomy" id="2584121"/>
    <lineage>
        <taxon>Bacteria</taxon>
        <taxon>Bacillati</taxon>
        <taxon>Actinomycetota</taxon>
        <taxon>Actinomycetes</taxon>
        <taxon>Mycobacteriales</taxon>
        <taxon>Nocardiaceae</taxon>
        <taxon>Antrihabitans</taxon>
    </lineage>
</organism>
<reference evidence="1 2" key="1">
    <citation type="submission" date="2019-05" db="EMBL/GenBank/DDBJ databases">
        <authorList>
            <person name="Lee S.D."/>
        </authorList>
    </citation>
    <scope>NUCLEOTIDE SEQUENCE [LARGE SCALE GENOMIC DNA]</scope>
    <source>
        <strain evidence="1 2">YC2-7</strain>
    </source>
</reference>
<protein>
    <recommendedName>
        <fullName evidence="3">ABM domain-containing protein</fullName>
    </recommendedName>
</protein>
<dbReference type="Proteomes" id="UP000535543">
    <property type="component" value="Unassembled WGS sequence"/>
</dbReference>
<evidence type="ECO:0000313" key="2">
    <source>
        <dbReference type="Proteomes" id="UP000535543"/>
    </source>
</evidence>
<dbReference type="RefSeq" id="WP_169587484.1">
    <property type="nucleotide sequence ID" value="NZ_VCQU01000004.1"/>
</dbReference>
<gene>
    <name evidence="1" type="ORF">FGL95_13265</name>
</gene>
<name>A0A848KH16_9NOCA</name>
<evidence type="ECO:0008006" key="3">
    <source>
        <dbReference type="Google" id="ProtNLM"/>
    </source>
</evidence>
<dbReference type="SUPFAM" id="SSF54909">
    <property type="entry name" value="Dimeric alpha+beta barrel"/>
    <property type="match status" value="1"/>
</dbReference>
<reference evidence="1 2" key="2">
    <citation type="submission" date="2020-06" db="EMBL/GenBank/DDBJ databases">
        <title>Antribacter stalactiti gen. nov., sp. nov., a new member of the family Nacardiaceae isolated from a cave.</title>
        <authorList>
            <person name="Kim I.S."/>
        </authorList>
    </citation>
    <scope>NUCLEOTIDE SEQUENCE [LARGE SCALE GENOMIC DNA]</scope>
    <source>
        <strain evidence="1 2">YC2-7</strain>
    </source>
</reference>
<accession>A0A848KH16</accession>
<comment type="caution">
    <text evidence="1">The sequence shown here is derived from an EMBL/GenBank/DDBJ whole genome shotgun (WGS) entry which is preliminary data.</text>
</comment>
<dbReference type="AlphaFoldDB" id="A0A848KH16"/>